<dbReference type="UniPathway" id="UPA00326"/>
<comment type="cofactor">
    <cofactor evidence="1 11">
        <name>adenosylcob(III)alamin</name>
        <dbReference type="ChEBI" id="CHEBI:18408"/>
    </cofactor>
</comment>
<dbReference type="NCBIfam" id="TIGR02504">
    <property type="entry name" value="NrdJ_Z"/>
    <property type="match status" value="1"/>
</dbReference>
<feature type="domain" description="Ribonucleotide reductase large subunit N-terminal" evidence="13">
    <location>
        <begin position="9"/>
        <end position="86"/>
    </location>
</feature>
<keyword evidence="3 11" id="KW-0846">Cobalamin</keyword>
<dbReference type="SUPFAM" id="SSF51998">
    <property type="entry name" value="PFL-like glycyl radical enzymes"/>
    <property type="match status" value="1"/>
</dbReference>
<dbReference type="InterPro" id="IPR050862">
    <property type="entry name" value="RdRp_reductase_class-2"/>
</dbReference>
<feature type="domain" description="Ribonucleotide reductase large subunit C-terminal" evidence="14">
    <location>
        <begin position="91"/>
        <end position="618"/>
    </location>
</feature>
<dbReference type="PANTHER" id="PTHR43371">
    <property type="entry name" value="VITAMIN B12-DEPENDENT RIBONUCLEOTIDE REDUCTASE"/>
    <property type="match status" value="1"/>
</dbReference>
<dbReference type="CDD" id="cd02888">
    <property type="entry name" value="RNR_II_dimer"/>
    <property type="match status" value="1"/>
</dbReference>
<dbReference type="STRING" id="1797589.A2784_03955"/>
<evidence type="ECO:0000256" key="5">
    <source>
        <dbReference type="ARBA" id="ARBA00022741"/>
    </source>
</evidence>
<evidence type="ECO:0000256" key="2">
    <source>
        <dbReference type="ARBA" id="ARBA00007405"/>
    </source>
</evidence>
<dbReference type="AlphaFoldDB" id="A0A1G1VNW3"/>
<dbReference type="Proteomes" id="UP000177324">
    <property type="component" value="Unassembled WGS sequence"/>
</dbReference>
<keyword evidence="8" id="KW-1015">Disulfide bond</keyword>
<gene>
    <name evidence="15" type="ORF">A2784_03955</name>
</gene>
<sequence>MLNKVSLPQNAVDVLINRYSLRDEADRPVETPEQIFARVARVVAKAENQYVDGMRADQVAEKFYELLVSLRFMPNGRTIANAGTGMGQLANCYVLPIDDEMGKTEEGIFSTLRNAALILQAGGGVGFSFGRIRPKGDKIATSKGKTTGAVSFIKIYDRAFDIIGQGGGRRSACMAILPVDHPDVGEFIHCKEKEGEITNFNISVGITDEFMKAVKQDGNFNLINPHDGKVWETVRARKLFDELARFAHHNGEPGVVFLDNINRDNPVPHLYKLEATNPCAEQSLGPWENCCLASINLAQHVKEKARNSKHEIRNLYPYEIDWEKLGETSRWVTRFLDDVVDANKYVPAVHQLEDAAKKNRRIGVSIMGLADMMYKLGIRYGAEEGQDLAGQVMEFIQYQVVSESVRLARERGAFLGIKGSIYDAEDFKWAPKKPLVNLKLKLGRPKIEWNKLAKEMKKWGIRNAAQTTIAPTGAIATISGLEGYGCEPVFALSYVMRTHEGATEGKDWRELYYQSGLFKEALQRTGLSREILEKIFVAVRETGSCQGIEGVQERIRRVFVVAGDISGMEHVRMQAALQRFVDNSISKTINLPATASVKDVEKVYFEAWKLGCKGMTVYVTGSRETVVLETPRQNSRSTGSGQAGQASEDCPECGSKLRFEEGCATCPNCAYSHCSV</sequence>
<comment type="function">
    <text evidence="11">Catalyzes the reduction of ribonucleotides to deoxyribonucleotides. May function to provide a pool of deoxyribonucleotide precursors for DNA repair during oxygen limitation and/or for immediate growth after restoration of oxygen.</text>
</comment>
<comment type="caution">
    <text evidence="15">The sequence shown here is derived from an EMBL/GenBank/DDBJ whole genome shotgun (WGS) entry which is preliminary data.</text>
</comment>
<proteinExistence type="inferred from homology"/>
<feature type="compositionally biased region" description="Polar residues" evidence="12">
    <location>
        <begin position="631"/>
        <end position="645"/>
    </location>
</feature>
<dbReference type="GO" id="GO:0009263">
    <property type="term" value="P:deoxyribonucleotide biosynthetic process"/>
    <property type="evidence" value="ECO:0007669"/>
    <property type="project" value="UniProtKB-KW"/>
</dbReference>
<evidence type="ECO:0000256" key="1">
    <source>
        <dbReference type="ARBA" id="ARBA00001922"/>
    </source>
</evidence>
<dbReference type="InterPro" id="IPR013509">
    <property type="entry name" value="RNR_lsu_N"/>
</dbReference>
<dbReference type="GO" id="GO:0031419">
    <property type="term" value="F:cobalamin binding"/>
    <property type="evidence" value="ECO:0007669"/>
    <property type="project" value="UniProtKB-KW"/>
</dbReference>
<evidence type="ECO:0000256" key="10">
    <source>
        <dbReference type="ARBA" id="ARBA00047754"/>
    </source>
</evidence>
<dbReference type="GO" id="GO:0005524">
    <property type="term" value="F:ATP binding"/>
    <property type="evidence" value="ECO:0007669"/>
    <property type="project" value="InterPro"/>
</dbReference>
<organism evidence="15 16">
    <name type="scientific">Candidatus Chisholmbacteria bacterium RIFCSPHIGHO2_01_FULL_48_12</name>
    <dbReference type="NCBI Taxonomy" id="1797589"/>
    <lineage>
        <taxon>Bacteria</taxon>
        <taxon>Candidatus Chisholmiibacteriota</taxon>
    </lineage>
</organism>
<evidence type="ECO:0000313" key="15">
    <source>
        <dbReference type="EMBL" id="OGY17091.1"/>
    </source>
</evidence>
<evidence type="ECO:0000256" key="7">
    <source>
        <dbReference type="ARBA" id="ARBA00023116"/>
    </source>
</evidence>
<evidence type="ECO:0000256" key="12">
    <source>
        <dbReference type="SAM" id="MobiDB-lite"/>
    </source>
</evidence>
<dbReference type="EMBL" id="MHCH01000033">
    <property type="protein sequence ID" value="OGY17091.1"/>
    <property type="molecule type" value="Genomic_DNA"/>
</dbReference>
<evidence type="ECO:0000313" key="16">
    <source>
        <dbReference type="Proteomes" id="UP000177324"/>
    </source>
</evidence>
<dbReference type="EC" id="1.17.4.1" evidence="11"/>
<keyword evidence="4 11" id="KW-0237">DNA synthesis</keyword>
<keyword evidence="7" id="KW-0215">Deoxyribonucleotide synthesis</keyword>
<evidence type="ECO:0000256" key="11">
    <source>
        <dbReference type="RuleBase" id="RU364064"/>
    </source>
</evidence>
<dbReference type="PRINTS" id="PR01183">
    <property type="entry name" value="RIBORDTASEM1"/>
</dbReference>
<dbReference type="GO" id="GO:0071897">
    <property type="term" value="P:DNA biosynthetic process"/>
    <property type="evidence" value="ECO:0007669"/>
    <property type="project" value="UniProtKB-KW"/>
</dbReference>
<evidence type="ECO:0000256" key="3">
    <source>
        <dbReference type="ARBA" id="ARBA00022628"/>
    </source>
</evidence>
<keyword evidence="6 11" id="KW-0560">Oxidoreductase</keyword>
<feature type="region of interest" description="Disordered" evidence="12">
    <location>
        <begin position="629"/>
        <end position="648"/>
    </location>
</feature>
<dbReference type="InterPro" id="IPR008926">
    <property type="entry name" value="RNR_R1-su_N"/>
</dbReference>
<dbReference type="Pfam" id="PF02867">
    <property type="entry name" value="Ribonuc_red_lgC"/>
    <property type="match status" value="1"/>
</dbReference>
<protein>
    <recommendedName>
        <fullName evidence="11">Vitamin B12-dependent ribonucleotide reductase</fullName>
        <ecNumber evidence="11">1.17.4.1</ecNumber>
    </recommendedName>
</protein>
<comment type="catalytic activity">
    <reaction evidence="10 11">
        <text>a 2'-deoxyribonucleoside 5'-diphosphate + [thioredoxin]-disulfide + H2O = a ribonucleoside 5'-diphosphate + [thioredoxin]-dithiol</text>
        <dbReference type="Rhea" id="RHEA:23252"/>
        <dbReference type="Rhea" id="RHEA-COMP:10698"/>
        <dbReference type="Rhea" id="RHEA-COMP:10700"/>
        <dbReference type="ChEBI" id="CHEBI:15377"/>
        <dbReference type="ChEBI" id="CHEBI:29950"/>
        <dbReference type="ChEBI" id="CHEBI:50058"/>
        <dbReference type="ChEBI" id="CHEBI:57930"/>
        <dbReference type="ChEBI" id="CHEBI:73316"/>
        <dbReference type="EC" id="1.17.4.1"/>
    </reaction>
</comment>
<reference evidence="15 16" key="1">
    <citation type="journal article" date="2016" name="Nat. Commun.">
        <title>Thousands of microbial genomes shed light on interconnected biogeochemical processes in an aquifer system.</title>
        <authorList>
            <person name="Anantharaman K."/>
            <person name="Brown C.T."/>
            <person name="Hug L.A."/>
            <person name="Sharon I."/>
            <person name="Castelle C.J."/>
            <person name="Probst A.J."/>
            <person name="Thomas B.C."/>
            <person name="Singh A."/>
            <person name="Wilkins M.J."/>
            <person name="Karaoz U."/>
            <person name="Brodie E.L."/>
            <person name="Williams K.H."/>
            <person name="Hubbard S.S."/>
            <person name="Banfield J.F."/>
        </authorList>
    </citation>
    <scope>NUCLEOTIDE SEQUENCE [LARGE SCALE GENOMIC DNA]</scope>
</reference>
<dbReference type="Pfam" id="PF00317">
    <property type="entry name" value="Ribonuc_red_lgN"/>
    <property type="match status" value="1"/>
</dbReference>
<name>A0A1G1VNW3_9BACT</name>
<evidence type="ECO:0000256" key="8">
    <source>
        <dbReference type="ARBA" id="ARBA00023157"/>
    </source>
</evidence>
<keyword evidence="5 11" id="KW-0547">Nucleotide-binding</keyword>
<evidence type="ECO:0000256" key="4">
    <source>
        <dbReference type="ARBA" id="ARBA00022634"/>
    </source>
</evidence>
<evidence type="ECO:0000256" key="6">
    <source>
        <dbReference type="ARBA" id="ARBA00023002"/>
    </source>
</evidence>
<keyword evidence="9 11" id="KW-0170">Cobalt</keyword>
<dbReference type="Gene3D" id="3.20.70.20">
    <property type="match status" value="1"/>
</dbReference>
<dbReference type="InterPro" id="IPR000788">
    <property type="entry name" value="RNR_lg_C"/>
</dbReference>
<accession>A0A1G1VNW3</accession>
<comment type="similarity">
    <text evidence="2 11">Belongs to the ribonucleoside diphosphate reductase class-2 family.</text>
</comment>
<evidence type="ECO:0000256" key="9">
    <source>
        <dbReference type="ARBA" id="ARBA00023285"/>
    </source>
</evidence>
<dbReference type="InterPro" id="IPR013344">
    <property type="entry name" value="RNR_NrdJ/NrdZ"/>
</dbReference>
<dbReference type="GO" id="GO:0004748">
    <property type="term" value="F:ribonucleoside-diphosphate reductase activity, thioredoxin disulfide as acceptor"/>
    <property type="evidence" value="ECO:0007669"/>
    <property type="project" value="UniProtKB-EC"/>
</dbReference>
<evidence type="ECO:0000259" key="13">
    <source>
        <dbReference type="Pfam" id="PF00317"/>
    </source>
</evidence>
<dbReference type="SUPFAM" id="SSF48168">
    <property type="entry name" value="R1 subunit of ribonucleotide reductase, N-terminal domain"/>
    <property type="match status" value="1"/>
</dbReference>
<dbReference type="PANTHER" id="PTHR43371:SF1">
    <property type="entry name" value="RIBONUCLEOSIDE-DIPHOSPHATE REDUCTASE"/>
    <property type="match status" value="1"/>
</dbReference>
<evidence type="ECO:0000259" key="14">
    <source>
        <dbReference type="Pfam" id="PF02867"/>
    </source>
</evidence>